<dbReference type="PROSITE" id="PS51651">
    <property type="entry name" value="DOCKER"/>
    <property type="match status" value="1"/>
</dbReference>
<keyword evidence="3" id="KW-0963">Cytoplasm</keyword>
<dbReference type="SMART" id="SM00326">
    <property type="entry name" value="SH3"/>
    <property type="match status" value="1"/>
</dbReference>
<comment type="subcellular location">
    <subcellularLocation>
        <location evidence="1">Cytoplasm</location>
    </subcellularLocation>
</comment>
<feature type="compositionally biased region" description="Low complexity" evidence="8">
    <location>
        <begin position="1641"/>
        <end position="1666"/>
    </location>
</feature>
<evidence type="ECO:0000256" key="3">
    <source>
        <dbReference type="ARBA" id="ARBA00022490"/>
    </source>
</evidence>
<dbReference type="Gene3D" id="1.20.58.740">
    <property type="match status" value="1"/>
</dbReference>
<keyword evidence="5" id="KW-0344">Guanine-nucleotide releasing factor</keyword>
<dbReference type="Gene3D" id="2.60.40.150">
    <property type="entry name" value="C2 domain"/>
    <property type="match status" value="1"/>
</dbReference>
<dbReference type="SUPFAM" id="SSF50044">
    <property type="entry name" value="SH3-domain"/>
    <property type="match status" value="1"/>
</dbReference>
<dbReference type="PANTHER" id="PTHR45653">
    <property type="entry name" value="DEDICATOR OF CYTOKINESIS"/>
    <property type="match status" value="1"/>
</dbReference>
<dbReference type="InterPro" id="IPR016024">
    <property type="entry name" value="ARM-type_fold"/>
</dbReference>
<evidence type="ECO:0000256" key="4">
    <source>
        <dbReference type="ARBA" id="ARBA00022553"/>
    </source>
</evidence>
<dbReference type="Pfam" id="PF06920">
    <property type="entry name" value="DHR-2_Lobe_A"/>
    <property type="match status" value="1"/>
</dbReference>
<dbReference type="GO" id="GO:0031267">
    <property type="term" value="F:small GTPase binding"/>
    <property type="evidence" value="ECO:0007669"/>
    <property type="project" value="TreeGrafter"/>
</dbReference>
<proteinExistence type="inferred from homology"/>
<dbReference type="InterPro" id="IPR001452">
    <property type="entry name" value="SH3_domain"/>
</dbReference>
<dbReference type="Pfam" id="PF14429">
    <property type="entry name" value="DOCK-C2"/>
    <property type="match status" value="1"/>
</dbReference>
<keyword evidence="10" id="KW-1185">Reference proteome</keyword>
<feature type="compositionally biased region" description="Polar residues" evidence="8">
    <location>
        <begin position="1985"/>
        <end position="2009"/>
    </location>
</feature>
<accession>A0A8J1T4I0</accession>
<evidence type="ECO:0000313" key="9">
    <source>
        <dbReference type="EMBL" id="CAH1784994.1"/>
    </source>
</evidence>
<dbReference type="EMBL" id="CAIIXF020000005">
    <property type="protein sequence ID" value="CAH1784994.1"/>
    <property type="molecule type" value="Genomic_DNA"/>
</dbReference>
<dbReference type="Gene3D" id="1.25.40.410">
    <property type="match status" value="1"/>
</dbReference>
<dbReference type="PROSITE" id="PS51650">
    <property type="entry name" value="C2_DOCK"/>
    <property type="match status" value="1"/>
</dbReference>
<dbReference type="Gene3D" id="1.20.1270.350">
    <property type="entry name" value="Dedicator of cytokinesis N-terminal subdomain"/>
    <property type="match status" value="1"/>
</dbReference>
<feature type="region of interest" description="Disordered" evidence="8">
    <location>
        <begin position="1613"/>
        <end position="2009"/>
    </location>
</feature>
<dbReference type="SUPFAM" id="SSF48371">
    <property type="entry name" value="ARM repeat"/>
    <property type="match status" value="1"/>
</dbReference>
<keyword evidence="2 6" id="KW-0728">SH3 domain</keyword>
<dbReference type="InterPro" id="IPR056372">
    <property type="entry name" value="TPR_DOCK"/>
</dbReference>
<dbReference type="Proteomes" id="UP000749559">
    <property type="component" value="Unassembled WGS sequence"/>
</dbReference>
<dbReference type="InterPro" id="IPR046769">
    <property type="entry name" value="DOCKER_Lobe_A"/>
</dbReference>
<feature type="compositionally biased region" description="Polar residues" evidence="8">
    <location>
        <begin position="1885"/>
        <end position="1897"/>
    </location>
</feature>
<dbReference type="InterPro" id="IPR043162">
    <property type="entry name" value="DOCK_C_lobe_C"/>
</dbReference>
<evidence type="ECO:0000256" key="1">
    <source>
        <dbReference type="ARBA" id="ARBA00004496"/>
    </source>
</evidence>
<evidence type="ECO:0000256" key="2">
    <source>
        <dbReference type="ARBA" id="ARBA00022443"/>
    </source>
</evidence>
<evidence type="ECO:0000256" key="7">
    <source>
        <dbReference type="PROSITE-ProRule" id="PRU00983"/>
    </source>
</evidence>
<feature type="compositionally biased region" description="Polar residues" evidence="8">
    <location>
        <begin position="1800"/>
        <end position="1842"/>
    </location>
</feature>
<name>A0A8J1T4I0_OWEFU</name>
<dbReference type="Pfam" id="PF20422">
    <property type="entry name" value="DHR-2_Lobe_B"/>
    <property type="match status" value="1"/>
</dbReference>
<dbReference type="GO" id="GO:0005886">
    <property type="term" value="C:plasma membrane"/>
    <property type="evidence" value="ECO:0007669"/>
    <property type="project" value="TreeGrafter"/>
</dbReference>
<dbReference type="InterPro" id="IPR042455">
    <property type="entry name" value="DOCK_N_sub1"/>
</dbReference>
<dbReference type="InterPro" id="IPR035892">
    <property type="entry name" value="C2_domain_sf"/>
</dbReference>
<comment type="caution">
    <text evidence="9">The sequence shown here is derived from an EMBL/GenBank/DDBJ whole genome shotgun (WGS) entry which is preliminary data.</text>
</comment>
<feature type="compositionally biased region" description="Polar residues" evidence="8">
    <location>
        <begin position="1769"/>
        <end position="1791"/>
    </location>
</feature>
<evidence type="ECO:0000256" key="6">
    <source>
        <dbReference type="PROSITE-ProRule" id="PRU00192"/>
    </source>
</evidence>
<feature type="compositionally biased region" description="Polar residues" evidence="8">
    <location>
        <begin position="1922"/>
        <end position="1956"/>
    </location>
</feature>
<evidence type="ECO:0000256" key="8">
    <source>
        <dbReference type="SAM" id="MobiDB-lite"/>
    </source>
</evidence>
<dbReference type="InterPro" id="IPR043161">
    <property type="entry name" value="DOCK_C_lobe_A"/>
</dbReference>
<dbReference type="InterPro" id="IPR046773">
    <property type="entry name" value="DOCKER_Lobe_C"/>
</dbReference>
<dbReference type="InterPro" id="IPR026791">
    <property type="entry name" value="DOCK"/>
</dbReference>
<dbReference type="GO" id="GO:0007264">
    <property type="term" value="P:small GTPase-mediated signal transduction"/>
    <property type="evidence" value="ECO:0007669"/>
    <property type="project" value="InterPro"/>
</dbReference>
<feature type="compositionally biased region" description="Polar residues" evidence="8">
    <location>
        <begin position="1751"/>
        <end position="1762"/>
    </location>
</feature>
<protein>
    <submittedName>
        <fullName evidence="9">Uncharacterized protein</fullName>
    </submittedName>
</protein>
<dbReference type="InterPro" id="IPR046770">
    <property type="entry name" value="DOCKER_Lobe_B"/>
</dbReference>
<dbReference type="Pfam" id="PF20421">
    <property type="entry name" value="DHR-2_Lobe_C"/>
    <property type="match status" value="1"/>
</dbReference>
<feature type="compositionally biased region" description="Pro residues" evidence="8">
    <location>
        <begin position="1901"/>
        <end position="1912"/>
    </location>
</feature>
<evidence type="ECO:0000313" key="10">
    <source>
        <dbReference type="Proteomes" id="UP000749559"/>
    </source>
</evidence>
<dbReference type="Pfam" id="PF16172">
    <property type="entry name" value="DOCK_N"/>
    <property type="match status" value="1"/>
</dbReference>
<dbReference type="GO" id="GO:0005085">
    <property type="term" value="F:guanyl-nucleotide exchange factor activity"/>
    <property type="evidence" value="ECO:0007669"/>
    <property type="project" value="UniProtKB-KW"/>
</dbReference>
<dbReference type="Pfam" id="PF23554">
    <property type="entry name" value="TPR_DOCK"/>
    <property type="match status" value="1"/>
</dbReference>
<organism evidence="9 10">
    <name type="scientific">Owenia fusiformis</name>
    <name type="common">Polychaete worm</name>
    <dbReference type="NCBI Taxonomy" id="6347"/>
    <lineage>
        <taxon>Eukaryota</taxon>
        <taxon>Metazoa</taxon>
        <taxon>Spiralia</taxon>
        <taxon>Lophotrochozoa</taxon>
        <taxon>Annelida</taxon>
        <taxon>Polychaeta</taxon>
        <taxon>Sedentaria</taxon>
        <taxon>Canalipalpata</taxon>
        <taxon>Sabellida</taxon>
        <taxon>Oweniida</taxon>
        <taxon>Oweniidae</taxon>
        <taxon>Owenia</taxon>
    </lineage>
</organism>
<feature type="compositionally biased region" description="Acidic residues" evidence="8">
    <location>
        <begin position="1668"/>
        <end position="1682"/>
    </location>
</feature>
<dbReference type="FunFam" id="2.60.40.150:FF:000045">
    <property type="entry name" value="Dedicator of cytokinesis protein 4"/>
    <property type="match status" value="1"/>
</dbReference>
<dbReference type="PROSITE" id="PS50002">
    <property type="entry name" value="SH3"/>
    <property type="match status" value="1"/>
</dbReference>
<sequence length="2009" mass="227408">MWVPSKEVKYGVAVCRFDGCKVSHGLSLQIGDCVQVLEECSGWYRGINLKTKNKKGIFPANVVHQKPCKVDNEGPFESVTPLEDAAAKEVAEILREWMVIWKELYLEQNVELFHGIRFVMMELKEWRRHLLSGTVTQDLRKEIRTKIVNKIDWGNRKLGLDLVPRLQWEQVDGDEISAVELYNIHRQASHPGGRKESQASIVFKPRILTHHLYLSLKSFGCSVGDETEVYFTLYDAKHSRTISERFLARLTRNGLPVNHDKIYNYCALFTDLSNDDLLLDMYLVAHIYRIGKMLVEKEGSKSKVPLKTYRRPYGCAVVHIQEVLLGNALIEENEDGRELQMKVYVAHKEEEFPQIHEHIIKKQSGKYSLSSAQTNLGIVVSISMHHGELVDVQKAKPIIFTRGVAMVRKMGFSDVIMPGDVRNDLYLTLSHGDFDRGSKTSSKNIEVKVTVLDKDGAIIKDSIHYGAGENPCSEEYYSTVFYHNNVPKWNDTIKLTVPIDKFYGSHFRLEFRHCSTKSPEKKLFSFGFAKLMNEDGTTMKDGCHELYLYKTEDVSKLKSVDYYIDLPFMQDKIELTAGGSQGNTFFQRATRETITIETKLCSTKLTQNVDLLGFLKWRSEPESVQLTLEKLRMLDGQEKVKFLQDIMDTLFSMFSLEENSVSPKASQVFQTLVSIFGLLEDRRFEHFKPVMDAYISNHFSAPLVYSDLLNCLKDQLDGIDAADSRPETGQVTFQVLENIFKLIVKSRILFTRASGGNVDEEFKIKLYQVFNSIGKVLFHSTDAAPFSKAQLLLVENIASILPHLAEVLDRTELSKLVSDTIQMIPKDCSSKINRAKLQCMSDIVNGDIFKYSEPRAIIQIMVLGQIKRCLINKQDLKPCAALLGDMLTIFHDIKKAECIDSSLRSVVTVLLDVLVQTIIAVDRTSEAAGRLISCLISMLRLMSPKHYTAVIEGYINRKPLKDFLLHILIVFQSLVKQDVFPRDWMVMRMVSNNVILTAVQIFSQAIIERFLKNKDFEYDLWQKYFSFAVSFLTQPCLQLENFSELKRSKIIDKYRDMRVLMGFEILTMWKTLDKHKIIFIPGIVGQFLEVTLVPETELRKATLPIFYDMMECEYADRGNFKQVESELIDKLDILVSENKGDSEYKNLFNSILLYKMKQTRLEETGSQFVMSVTSLLERLLDYRNVIEGDERRDKRMTCTVNLLNFYKNEINREEMYVRYIYKLCDLHLAADNYTEAGFTLLLHANLLSWQDHTLHADLKYPGQMEWQRKEQIYLEIIGYFDRGKSWENGIPLCKQLAHFYETKIYNYTKLSEILRTQATFFDNILSEARECLRPDPEYFRVGFYGQRFPMFLRNKVFVYRGEEYEKLSDFKDRMSEEFTNAKSMRNSCVPDESIKMGEAPYLQICAVKPVPVLREEFEGGGVSEKILSFYKVNEVNRFQYDRPFHEGTKDPKNEFKTLCIERTTMRTAGEFPGILRWFEVTQSESVKLTPIETAIDSMDGVNLELRGLVNKYTMDSARNLNPLTMRLNGVIDAAVNGGASRYQDAFCSQEFAIEHPEHDSHICQLKSLFSEQIQLLEGALSLHGRLAPHQVQPLHQRMVQLFASMKKGIKDSGSPNLSFTLRRTDRTPIPDNLSDVIRPITPTSRSSASNSMSSSGSQPGSNRSSAIYEDDNMYSSAADDDNYEHMDFDGPPTVEDVDMYEPITPTPPSATYIQPSRAPGRVQSAYYQRTTPLQTGSRSSQISTGSSSRIRNNSDPNLNANIGNMKVAPSSTSLDSGIGTDSNRGSTASTGSGLGRPIVTSRQSTPVGGSTPMSVTATQRQLSTPIINSSGALTGSSTSQAYNGGAPRLPPRRAQTVKSSDGLTSVARGIRRHKTEPDGIKFNQLDLTSQSTPSKGQTDAPPLPPRPSPLSPPGGATGAKISGTSSQQRDIIQSPQNSSGNPTPVQSPLSPENLKSPNLKPEEAPPLPTRTRPPSVRPKPAPRSVSPQKTLKASEQTDPSKTSLHQTNL</sequence>
<dbReference type="PANTHER" id="PTHR45653:SF12">
    <property type="entry name" value="SPONGE, ISOFORM E"/>
    <property type="match status" value="1"/>
</dbReference>
<reference evidence="9" key="1">
    <citation type="submission" date="2022-03" db="EMBL/GenBank/DDBJ databases">
        <authorList>
            <person name="Martin C."/>
        </authorList>
    </citation>
    <scope>NUCLEOTIDE SEQUENCE</scope>
</reference>
<dbReference type="CDD" id="cd11872">
    <property type="entry name" value="SH3_DOCK_AB"/>
    <property type="match status" value="1"/>
</dbReference>
<gene>
    <name evidence="9" type="ORF">OFUS_LOCUS11108</name>
</gene>
<dbReference type="Gene3D" id="2.30.30.40">
    <property type="entry name" value="SH3 Domains"/>
    <property type="match status" value="1"/>
</dbReference>
<dbReference type="InterPro" id="IPR027007">
    <property type="entry name" value="C2_DOCK-type_domain"/>
</dbReference>
<dbReference type="InterPro" id="IPR036028">
    <property type="entry name" value="SH3-like_dom_sf"/>
</dbReference>
<keyword evidence="4" id="KW-0597">Phosphoprotein</keyword>
<dbReference type="FunFam" id="1.25.40.410:FF:000003">
    <property type="entry name" value="Dedicator of cytokinesis protein 4"/>
    <property type="match status" value="1"/>
</dbReference>
<dbReference type="InterPro" id="IPR027357">
    <property type="entry name" value="DOCKER_dom"/>
</dbReference>
<dbReference type="InterPro" id="IPR032376">
    <property type="entry name" value="DOCK_N"/>
</dbReference>
<dbReference type="GO" id="GO:0005737">
    <property type="term" value="C:cytoplasm"/>
    <property type="evidence" value="ECO:0007669"/>
    <property type="project" value="UniProtKB-SubCell"/>
</dbReference>
<comment type="similarity">
    <text evidence="7">Belongs to the DOCK family.</text>
</comment>
<feature type="compositionally biased region" description="Low complexity" evidence="8">
    <location>
        <begin position="1734"/>
        <end position="1750"/>
    </location>
</feature>
<dbReference type="OrthoDB" id="18896at2759"/>
<evidence type="ECO:0000256" key="5">
    <source>
        <dbReference type="ARBA" id="ARBA00022658"/>
    </source>
</evidence>